<keyword evidence="3" id="KW-1185">Reference proteome</keyword>
<dbReference type="Proteomes" id="UP000317043">
    <property type="component" value="Unassembled WGS sequence"/>
</dbReference>
<dbReference type="InterPro" id="IPR014457">
    <property type="entry name" value="UCP010260"/>
</dbReference>
<name>A0A543B2R0_9ACTN</name>
<dbReference type="RefSeq" id="WP_142044201.1">
    <property type="nucleotide sequence ID" value="NZ_JBHTGS010000002.1"/>
</dbReference>
<dbReference type="OrthoDB" id="120660at2"/>
<dbReference type="EMBL" id="VFOW01000001">
    <property type="protein sequence ID" value="TQL79135.1"/>
    <property type="molecule type" value="Genomic_DNA"/>
</dbReference>
<evidence type="ECO:0000259" key="1">
    <source>
        <dbReference type="Pfam" id="PF09348"/>
    </source>
</evidence>
<dbReference type="Pfam" id="PF09348">
    <property type="entry name" value="DUF1990"/>
    <property type="match status" value="1"/>
</dbReference>
<accession>A0A543B2R0</accession>
<protein>
    <submittedName>
        <fullName evidence="2">Uncharacterized protein (UPF0548 family)</fullName>
    </submittedName>
</protein>
<reference evidence="2 3" key="1">
    <citation type="submission" date="2019-06" db="EMBL/GenBank/DDBJ databases">
        <title>Sequencing the genomes of 1000 actinobacteria strains.</title>
        <authorList>
            <person name="Klenk H.-P."/>
        </authorList>
    </citation>
    <scope>NUCLEOTIDE SEQUENCE [LARGE SCALE GENOMIC DNA]</scope>
    <source>
        <strain evidence="2 3">DSM 45928</strain>
    </source>
</reference>
<evidence type="ECO:0000313" key="3">
    <source>
        <dbReference type="Proteomes" id="UP000317043"/>
    </source>
</evidence>
<comment type="caution">
    <text evidence="2">The sequence shown here is derived from an EMBL/GenBank/DDBJ whole genome shotgun (WGS) entry which is preliminary data.</text>
</comment>
<dbReference type="AlphaFoldDB" id="A0A543B2R0"/>
<dbReference type="PANTHER" id="PTHR34202:SF1">
    <property type="entry name" value="UPF0548 PROTEIN"/>
    <property type="match status" value="1"/>
</dbReference>
<dbReference type="InParanoid" id="A0A543B2R0"/>
<proteinExistence type="predicted"/>
<organism evidence="2 3">
    <name type="scientific">Stackebrandtia endophytica</name>
    <dbReference type="NCBI Taxonomy" id="1496996"/>
    <lineage>
        <taxon>Bacteria</taxon>
        <taxon>Bacillati</taxon>
        <taxon>Actinomycetota</taxon>
        <taxon>Actinomycetes</taxon>
        <taxon>Glycomycetales</taxon>
        <taxon>Glycomycetaceae</taxon>
        <taxon>Stackebrandtia</taxon>
    </lineage>
</organism>
<dbReference type="InterPro" id="IPR018960">
    <property type="entry name" value="DUF1990"/>
</dbReference>
<gene>
    <name evidence="2" type="ORF">FB566_4736</name>
</gene>
<dbReference type="PIRSF" id="PIRSF010260">
    <property type="entry name" value="UCP010260"/>
    <property type="match status" value="1"/>
</dbReference>
<evidence type="ECO:0000313" key="2">
    <source>
        <dbReference type="EMBL" id="TQL79135.1"/>
    </source>
</evidence>
<sequence length="157" mass="17630">MDFTYPHVGITRDPHEVPGYRLLRYRTRLKVGFDKAAEAVMAWQLHRNAGLRPQAAAPRAEPGVVVVSRIGPLRAPCRVVWTVEEPDRVGYGYGTLPGHPVAGEESFLVEHAPDGTVWFTVTAVSRADRWFTRVAGPLVPMAQWLFVRWFARGLNRA</sequence>
<feature type="domain" description="DUF1990" evidence="1">
    <location>
        <begin position="4"/>
        <end position="150"/>
    </location>
</feature>
<dbReference type="PANTHER" id="PTHR34202">
    <property type="entry name" value="UPF0548 PROTEIN"/>
    <property type="match status" value="1"/>
</dbReference>
<dbReference type="FunCoup" id="A0A543B2R0">
    <property type="interactions" value="7"/>
</dbReference>